<evidence type="ECO:0000256" key="1">
    <source>
        <dbReference type="SAM" id="MobiDB-lite"/>
    </source>
</evidence>
<comment type="caution">
    <text evidence="3">The sequence shown here is derived from an EMBL/GenBank/DDBJ whole genome shotgun (WGS) entry which is preliminary data.</text>
</comment>
<feature type="region of interest" description="Disordered" evidence="1">
    <location>
        <begin position="60"/>
        <end position="82"/>
    </location>
</feature>
<organism evidence="3 4">
    <name type="scientific">Perkinsus olseni</name>
    <name type="common">Perkinsus atlanticus</name>
    <dbReference type="NCBI Taxonomy" id="32597"/>
    <lineage>
        <taxon>Eukaryota</taxon>
        <taxon>Sar</taxon>
        <taxon>Alveolata</taxon>
        <taxon>Perkinsozoa</taxon>
        <taxon>Perkinsea</taxon>
        <taxon>Perkinsida</taxon>
        <taxon>Perkinsidae</taxon>
        <taxon>Perkinsus</taxon>
    </lineage>
</organism>
<evidence type="ECO:0000259" key="2">
    <source>
        <dbReference type="PROSITE" id="PS50106"/>
    </source>
</evidence>
<feature type="domain" description="PDZ" evidence="2">
    <location>
        <begin position="113"/>
        <end position="178"/>
    </location>
</feature>
<evidence type="ECO:0000313" key="3">
    <source>
        <dbReference type="EMBL" id="KAF4756854.1"/>
    </source>
</evidence>
<name>A0A7J6UI06_PEROL</name>
<dbReference type="AlphaFoldDB" id="A0A7J6UI06"/>
<gene>
    <name evidence="3" type="ORF">FOZ63_014498</name>
</gene>
<sequence>MTSPSLIISPCCGKRDKSIAGVRRSSSRIDRSTLHGTEQTVTSSAWKSVNSDGSAFMSSAEQHTISRQSSVEIDKDSLEDGRQEADSLIDRVIEDSLHNELENATVDDDGEFNVSIHRSRSAFSEGSLGLRMSSHESGSHLIIDSVNNGGSIAEWNKNCPELALKEGDEIVGINEIRGNSSRMLSECAGGKNALRLSIRRRRTA</sequence>
<protein>
    <recommendedName>
        <fullName evidence="2">PDZ domain-containing protein</fullName>
    </recommendedName>
</protein>
<feature type="compositionally biased region" description="Basic and acidic residues" evidence="1">
    <location>
        <begin position="72"/>
        <end position="82"/>
    </location>
</feature>
<dbReference type="InterPro" id="IPR001478">
    <property type="entry name" value="PDZ"/>
</dbReference>
<proteinExistence type="predicted"/>
<feature type="compositionally biased region" description="Polar residues" evidence="1">
    <location>
        <begin position="60"/>
        <end position="71"/>
    </location>
</feature>
<reference evidence="3 4" key="1">
    <citation type="submission" date="2020-04" db="EMBL/GenBank/DDBJ databases">
        <title>Perkinsus olseni comparative genomics.</title>
        <authorList>
            <person name="Bogema D.R."/>
        </authorList>
    </citation>
    <scope>NUCLEOTIDE SEQUENCE [LARGE SCALE GENOMIC DNA]</scope>
    <source>
        <strain evidence="3 4">ATCC PRA-207</strain>
    </source>
</reference>
<evidence type="ECO:0000313" key="4">
    <source>
        <dbReference type="Proteomes" id="UP000553632"/>
    </source>
</evidence>
<dbReference type="PROSITE" id="PS50106">
    <property type="entry name" value="PDZ"/>
    <property type="match status" value="1"/>
</dbReference>
<keyword evidence="4" id="KW-1185">Reference proteome</keyword>
<dbReference type="Proteomes" id="UP000553632">
    <property type="component" value="Unassembled WGS sequence"/>
</dbReference>
<accession>A0A7J6UI06</accession>
<feature type="region of interest" description="Disordered" evidence="1">
    <location>
        <begin position="18"/>
        <end position="37"/>
    </location>
</feature>
<dbReference type="EMBL" id="JABANO010003383">
    <property type="protein sequence ID" value="KAF4756854.1"/>
    <property type="molecule type" value="Genomic_DNA"/>
</dbReference>